<dbReference type="Proteomes" id="UP001603857">
    <property type="component" value="Unassembled WGS sequence"/>
</dbReference>
<reference evidence="6 7" key="1">
    <citation type="submission" date="2024-08" db="EMBL/GenBank/DDBJ databases">
        <title>Insights into the chromosomal genome structure of Flemingia macrophylla.</title>
        <authorList>
            <person name="Ding Y."/>
            <person name="Zhao Y."/>
            <person name="Bi W."/>
            <person name="Wu M."/>
            <person name="Zhao G."/>
            <person name="Gong Y."/>
            <person name="Li W."/>
            <person name="Zhang P."/>
        </authorList>
    </citation>
    <scope>NUCLEOTIDE SEQUENCE [LARGE SCALE GENOMIC DNA]</scope>
    <source>
        <strain evidence="6">DYQJB</strain>
        <tissue evidence="6">Leaf</tissue>
    </source>
</reference>
<accession>A0ABD1LWB7</accession>
<name>A0ABD1LWB7_9FABA</name>
<dbReference type="Gene3D" id="3.30.200.20">
    <property type="entry name" value="Phosphorylase Kinase, domain 1"/>
    <property type="match status" value="1"/>
</dbReference>
<evidence type="ECO:0000313" key="6">
    <source>
        <dbReference type="EMBL" id="KAL2327756.1"/>
    </source>
</evidence>
<keyword evidence="3" id="KW-0325">Glycoprotein</keyword>
<keyword evidence="4" id="KW-1133">Transmembrane helix</keyword>
<sequence length="429" mass="47344">MIATSTSVDTLSMNQSLQDGETLVSARGVIEVGFFSPENSTRRHLGIWYTNVSPFTVVWVANRNTPLESKSGVLKLNEKGILVLLNGSNITIWSSNIASKAGNNPIAHLLDSGNFVVKNEQESNNFLWQIFDEIGDTMIPGMKLGWNIEIGLERCISSWKSANHPAKGKYTLKLDRRGYPQVVIFKGSEMKVRVGPWNGQSWAGYPVTSDKSLQMFVFNEKEVYYEFDFLDCSDFNIFILTPSGTGSRIFWTSETSTRQVPSTEEEDQFMFPSLLISGKCHIGSMVVFQGINLVAITVIQMASSTYANLDIRDGGSGCLLWFNTLVDLRNFSQLGQDFYIRVPASELDHAGHGNSMEKIVGLAVGVTISGLIITCVCIFIAKKPVLVNATENFSTENKLGEGGFGPVYKVHVIAVIFRPLFSGCCSAYL</sequence>
<dbReference type="Gene3D" id="2.90.10.10">
    <property type="entry name" value="Bulb-type lectin domain"/>
    <property type="match status" value="1"/>
</dbReference>
<keyword evidence="7" id="KW-1185">Reference proteome</keyword>
<dbReference type="InterPro" id="IPR000858">
    <property type="entry name" value="S_locus_glycoprot_dom"/>
</dbReference>
<dbReference type="SMART" id="SM00108">
    <property type="entry name" value="B_lectin"/>
    <property type="match status" value="1"/>
</dbReference>
<dbReference type="PANTHER" id="PTHR32444:SF183">
    <property type="entry name" value="APPLE DOMAIN-CONTAINING PROTEIN"/>
    <property type="match status" value="1"/>
</dbReference>
<dbReference type="InterPro" id="IPR001480">
    <property type="entry name" value="Bulb-type_lectin_dom"/>
</dbReference>
<evidence type="ECO:0000256" key="1">
    <source>
        <dbReference type="ARBA" id="ARBA00022729"/>
    </source>
</evidence>
<dbReference type="Pfam" id="PF00954">
    <property type="entry name" value="S_locus_glycop"/>
    <property type="match status" value="1"/>
</dbReference>
<proteinExistence type="predicted"/>
<evidence type="ECO:0000256" key="3">
    <source>
        <dbReference type="ARBA" id="ARBA00023180"/>
    </source>
</evidence>
<keyword evidence="4" id="KW-0472">Membrane</keyword>
<protein>
    <recommendedName>
        <fullName evidence="5">Bulb-type lectin domain-containing protein</fullName>
    </recommendedName>
</protein>
<evidence type="ECO:0000256" key="2">
    <source>
        <dbReference type="ARBA" id="ARBA00023157"/>
    </source>
</evidence>
<dbReference type="EMBL" id="JBGMDY010000007">
    <property type="protein sequence ID" value="KAL2327756.1"/>
    <property type="molecule type" value="Genomic_DNA"/>
</dbReference>
<keyword evidence="1" id="KW-0732">Signal</keyword>
<dbReference type="PANTHER" id="PTHR32444">
    <property type="entry name" value="BULB-TYPE LECTIN DOMAIN-CONTAINING PROTEIN"/>
    <property type="match status" value="1"/>
</dbReference>
<dbReference type="AlphaFoldDB" id="A0ABD1LWB7"/>
<feature type="domain" description="Bulb-type lectin" evidence="5">
    <location>
        <begin position="8"/>
        <end position="130"/>
    </location>
</feature>
<dbReference type="PROSITE" id="PS50927">
    <property type="entry name" value="BULB_LECTIN"/>
    <property type="match status" value="1"/>
</dbReference>
<dbReference type="InterPro" id="IPR036426">
    <property type="entry name" value="Bulb-type_lectin_dom_sf"/>
</dbReference>
<keyword evidence="2" id="KW-1015">Disulfide bond</keyword>
<dbReference type="Pfam" id="PF01453">
    <property type="entry name" value="B_lectin"/>
    <property type="match status" value="1"/>
</dbReference>
<feature type="transmembrane region" description="Helical" evidence="4">
    <location>
        <begin position="359"/>
        <end position="381"/>
    </location>
</feature>
<dbReference type="CDD" id="cd00028">
    <property type="entry name" value="B_lectin"/>
    <property type="match status" value="1"/>
</dbReference>
<dbReference type="FunFam" id="2.90.10.10:FF:000004">
    <property type="entry name" value="G-type lectin S-receptor-like serine/threonine-protein kinase"/>
    <property type="match status" value="1"/>
</dbReference>
<dbReference type="SUPFAM" id="SSF51110">
    <property type="entry name" value="alpha-D-mannose-specific plant lectins"/>
    <property type="match status" value="1"/>
</dbReference>
<organism evidence="6 7">
    <name type="scientific">Flemingia macrophylla</name>
    <dbReference type="NCBI Taxonomy" id="520843"/>
    <lineage>
        <taxon>Eukaryota</taxon>
        <taxon>Viridiplantae</taxon>
        <taxon>Streptophyta</taxon>
        <taxon>Embryophyta</taxon>
        <taxon>Tracheophyta</taxon>
        <taxon>Spermatophyta</taxon>
        <taxon>Magnoliopsida</taxon>
        <taxon>eudicotyledons</taxon>
        <taxon>Gunneridae</taxon>
        <taxon>Pentapetalae</taxon>
        <taxon>rosids</taxon>
        <taxon>fabids</taxon>
        <taxon>Fabales</taxon>
        <taxon>Fabaceae</taxon>
        <taxon>Papilionoideae</taxon>
        <taxon>50 kb inversion clade</taxon>
        <taxon>NPAAA clade</taxon>
        <taxon>indigoferoid/millettioid clade</taxon>
        <taxon>Phaseoleae</taxon>
        <taxon>Flemingia</taxon>
    </lineage>
</organism>
<keyword evidence="4" id="KW-0812">Transmembrane</keyword>
<evidence type="ECO:0000259" key="5">
    <source>
        <dbReference type="PROSITE" id="PS50927"/>
    </source>
</evidence>
<comment type="caution">
    <text evidence="6">The sequence shown here is derived from an EMBL/GenBank/DDBJ whole genome shotgun (WGS) entry which is preliminary data.</text>
</comment>
<gene>
    <name evidence="6" type="ORF">Fmac_021183</name>
</gene>
<evidence type="ECO:0000256" key="4">
    <source>
        <dbReference type="SAM" id="Phobius"/>
    </source>
</evidence>
<evidence type="ECO:0000313" key="7">
    <source>
        <dbReference type="Proteomes" id="UP001603857"/>
    </source>
</evidence>